<dbReference type="EMBL" id="HBUE01043716">
    <property type="protein sequence ID" value="CAG6461782.1"/>
    <property type="molecule type" value="Transcribed_RNA"/>
</dbReference>
<protein>
    <submittedName>
        <fullName evidence="1">(northern house mosquito) hypothetical protein</fullName>
    </submittedName>
</protein>
<evidence type="ECO:0000313" key="1">
    <source>
        <dbReference type="EMBL" id="CAG6461782.1"/>
    </source>
</evidence>
<sequence>MLDTIPAGGISTTTSLGSGAVTNAPYGLASNLARHVDGQAAPCDPRMFVTRMVGTLGRLTRDLQLSRDLDTWVTGPRRAALWRWTRGWLGQRHTTLGCSSRGGSYGTEPI</sequence>
<proteinExistence type="predicted"/>
<reference evidence="1" key="1">
    <citation type="submission" date="2021-05" db="EMBL/GenBank/DDBJ databases">
        <authorList>
            <person name="Alioto T."/>
            <person name="Alioto T."/>
            <person name="Gomez Garrido J."/>
        </authorList>
    </citation>
    <scope>NUCLEOTIDE SEQUENCE</scope>
</reference>
<dbReference type="AlphaFoldDB" id="A0A8D8AWB5"/>
<dbReference type="EMBL" id="HBUE01043710">
    <property type="protein sequence ID" value="CAG6461769.1"/>
    <property type="molecule type" value="Transcribed_RNA"/>
</dbReference>
<organism evidence="1">
    <name type="scientific">Culex pipiens</name>
    <name type="common">House mosquito</name>
    <dbReference type="NCBI Taxonomy" id="7175"/>
    <lineage>
        <taxon>Eukaryota</taxon>
        <taxon>Metazoa</taxon>
        <taxon>Ecdysozoa</taxon>
        <taxon>Arthropoda</taxon>
        <taxon>Hexapoda</taxon>
        <taxon>Insecta</taxon>
        <taxon>Pterygota</taxon>
        <taxon>Neoptera</taxon>
        <taxon>Endopterygota</taxon>
        <taxon>Diptera</taxon>
        <taxon>Nematocera</taxon>
        <taxon>Culicoidea</taxon>
        <taxon>Culicidae</taxon>
        <taxon>Culicinae</taxon>
        <taxon>Culicini</taxon>
        <taxon>Culex</taxon>
        <taxon>Culex</taxon>
    </lineage>
</organism>
<accession>A0A8D8AWB5</accession>
<name>A0A8D8AWB5_CULPI</name>